<dbReference type="InterPro" id="IPR041698">
    <property type="entry name" value="Methyltransf_25"/>
</dbReference>
<dbReference type="GO" id="GO:0008168">
    <property type="term" value="F:methyltransferase activity"/>
    <property type="evidence" value="ECO:0007669"/>
    <property type="project" value="UniProtKB-KW"/>
</dbReference>
<name>A0A975SZD9_9ACTN</name>
<evidence type="ECO:0000259" key="2">
    <source>
        <dbReference type="Pfam" id="PF13649"/>
    </source>
</evidence>
<evidence type="ECO:0000313" key="3">
    <source>
        <dbReference type="EMBL" id="QWZ08747.1"/>
    </source>
</evidence>
<dbReference type="EMBL" id="CP077062">
    <property type="protein sequence ID" value="QWZ08747.1"/>
    <property type="molecule type" value="Genomic_DNA"/>
</dbReference>
<keyword evidence="3" id="KW-0808">Transferase</keyword>
<dbReference type="Pfam" id="PF13649">
    <property type="entry name" value="Methyltransf_25"/>
    <property type="match status" value="1"/>
</dbReference>
<dbReference type="GO" id="GO:0032259">
    <property type="term" value="P:methylation"/>
    <property type="evidence" value="ECO:0007669"/>
    <property type="project" value="UniProtKB-KW"/>
</dbReference>
<evidence type="ECO:0000313" key="4">
    <source>
        <dbReference type="Proteomes" id="UP000683575"/>
    </source>
</evidence>
<feature type="region of interest" description="Disordered" evidence="1">
    <location>
        <begin position="1"/>
        <end position="20"/>
    </location>
</feature>
<accession>A0A975SZD9</accession>
<keyword evidence="3" id="KW-0489">Methyltransferase</keyword>
<dbReference type="Proteomes" id="UP000683575">
    <property type="component" value="Chromosome"/>
</dbReference>
<keyword evidence="4" id="KW-1185">Reference proteome</keyword>
<evidence type="ECO:0000256" key="1">
    <source>
        <dbReference type="SAM" id="MobiDB-lite"/>
    </source>
</evidence>
<dbReference type="RefSeq" id="WP_216940474.1">
    <property type="nucleotide sequence ID" value="NZ_CP077062.1"/>
</dbReference>
<protein>
    <submittedName>
        <fullName evidence="3">Class I SAM-dependent methyltransferase</fullName>
    </submittedName>
</protein>
<sequence length="285" mass="30581">MTTGQLPVDPGNRDQRAAWDGDEGAFWAEHARTFERSSERYDPPFWAAAAVEPDSRVLDVGCGTGRTTRDAARLATGGSALGVDLSAAMLRVARDSALREGLTNVSFEQADAQIHPFAARFFDVALAHSSAMFFADKTAAFANLHRALRPGGRLVLLVWQPLPANEWMVEIGTALRAGRELPVPPADAPHPFSLGDPSLARDRLAAAGFQDVDVQGVSAPMWFGGTVPDTLEFLLGAAGWLLEGLDDDERSRAVDDLTARIEAHRGPEGVTFGSAGWLVTAHRGR</sequence>
<dbReference type="PANTHER" id="PTHR43591">
    <property type="entry name" value="METHYLTRANSFERASE"/>
    <property type="match status" value="1"/>
</dbReference>
<dbReference type="AlphaFoldDB" id="A0A975SZD9"/>
<organism evidence="3 4">
    <name type="scientific">Nocardioides panacis</name>
    <dbReference type="NCBI Taxonomy" id="2849501"/>
    <lineage>
        <taxon>Bacteria</taxon>
        <taxon>Bacillati</taxon>
        <taxon>Actinomycetota</taxon>
        <taxon>Actinomycetes</taxon>
        <taxon>Propionibacteriales</taxon>
        <taxon>Nocardioidaceae</taxon>
        <taxon>Nocardioides</taxon>
    </lineage>
</organism>
<proteinExistence type="predicted"/>
<feature type="domain" description="Methyltransferase" evidence="2">
    <location>
        <begin position="57"/>
        <end position="152"/>
    </location>
</feature>
<reference evidence="3" key="1">
    <citation type="submission" date="2021-06" db="EMBL/GenBank/DDBJ databases">
        <title>Complete genome sequence of Nocardioides sp. G188.</title>
        <authorList>
            <person name="Im W.-T."/>
        </authorList>
    </citation>
    <scope>NUCLEOTIDE SEQUENCE</scope>
    <source>
        <strain evidence="3">G188</strain>
    </source>
</reference>
<gene>
    <name evidence="3" type="ORF">KRR39_02510</name>
</gene>
<dbReference type="KEGG" id="nps:KRR39_02510"/>
<dbReference type="CDD" id="cd02440">
    <property type="entry name" value="AdoMet_MTases"/>
    <property type="match status" value="1"/>
</dbReference>